<dbReference type="Pfam" id="PF17248">
    <property type="entry name" value="DUF5317"/>
    <property type="match status" value="1"/>
</dbReference>
<evidence type="ECO:0008006" key="8">
    <source>
        <dbReference type="Google" id="ProtNLM"/>
    </source>
</evidence>
<dbReference type="Proteomes" id="UP000053433">
    <property type="component" value="Unassembled WGS sequence"/>
</dbReference>
<dbReference type="Proteomes" id="UP000431913">
    <property type="component" value="Unassembled WGS sequence"/>
</dbReference>
<reference evidence="3 6" key="3">
    <citation type="submission" date="2019-08" db="EMBL/GenBank/DDBJ databases">
        <title>In-depth cultivation of the pig gut microbiome towards novel bacterial diversity and tailored functional studies.</title>
        <authorList>
            <person name="Wylensek D."/>
            <person name="Hitch T.C.A."/>
            <person name="Clavel T."/>
        </authorList>
    </citation>
    <scope>NUCLEOTIDE SEQUENCE [LARGE SCALE GENOMIC DNA]</scope>
    <source>
        <strain evidence="3 6">WCA3-601-WT-6J</strain>
    </source>
</reference>
<evidence type="ECO:0000313" key="7">
    <source>
        <dbReference type="Proteomes" id="UP000449193"/>
    </source>
</evidence>
<feature type="transmembrane region" description="Helical" evidence="1">
    <location>
        <begin position="157"/>
        <end position="180"/>
    </location>
</feature>
<keyword evidence="1" id="KW-0472">Membrane</keyword>
<dbReference type="EMBL" id="WMZR01000002">
    <property type="protein sequence ID" value="MTS50207.1"/>
    <property type="molecule type" value="Genomic_DNA"/>
</dbReference>
<dbReference type="EMBL" id="VUNJ01000005">
    <property type="protein sequence ID" value="MST91561.1"/>
    <property type="molecule type" value="Genomic_DNA"/>
</dbReference>
<protein>
    <recommendedName>
        <fullName evidence="8">DUF5317 domain-containing protein</fullName>
    </recommendedName>
</protein>
<name>A0A0W7TR19_9FIRM</name>
<organism evidence="2 5">
    <name type="scientific">Ruthenibacterium lactatiformans</name>
    <dbReference type="NCBI Taxonomy" id="1550024"/>
    <lineage>
        <taxon>Bacteria</taxon>
        <taxon>Bacillati</taxon>
        <taxon>Bacillota</taxon>
        <taxon>Clostridia</taxon>
        <taxon>Eubacteriales</taxon>
        <taxon>Oscillospiraceae</taxon>
        <taxon>Ruthenibacterium</taxon>
    </lineage>
</organism>
<dbReference type="InterPro" id="IPR035168">
    <property type="entry name" value="DUF5317"/>
</dbReference>
<reference evidence="4 7" key="2">
    <citation type="journal article" date="2019" name="Nat. Med.">
        <title>A library of human gut bacterial isolates paired with longitudinal multiomics data enables mechanistic microbiome research.</title>
        <authorList>
            <person name="Poyet M."/>
            <person name="Groussin M."/>
            <person name="Gibbons S.M."/>
            <person name="Avila-Pacheco J."/>
            <person name="Jiang X."/>
            <person name="Kearney S.M."/>
            <person name="Perrotta A.R."/>
            <person name="Berdy B."/>
            <person name="Zhao S."/>
            <person name="Lieberman T.D."/>
            <person name="Swanson P.K."/>
            <person name="Smith M."/>
            <person name="Roesemann S."/>
            <person name="Alexander J.E."/>
            <person name="Rich S.A."/>
            <person name="Livny J."/>
            <person name="Vlamakis H."/>
            <person name="Clish C."/>
            <person name="Bullock K."/>
            <person name="Deik A."/>
            <person name="Scott J."/>
            <person name="Pierce K.A."/>
            <person name="Xavier R.J."/>
            <person name="Alm E.J."/>
        </authorList>
    </citation>
    <scope>NUCLEOTIDE SEQUENCE [LARGE SCALE GENOMIC DNA]</scope>
    <source>
        <strain evidence="4 7">BIOML-A7</strain>
    </source>
</reference>
<reference evidence="2 5" key="1">
    <citation type="submission" date="2015-10" db="EMBL/GenBank/DDBJ databases">
        <title>A novel member of the family Ruminococcaceae isolated from human faeces.</title>
        <authorList>
            <person name="Shkoporov A.N."/>
            <person name="Chaplin A.V."/>
            <person name="Motuzova O.V."/>
            <person name="Kafarskaia L.I."/>
            <person name="Efimov B.A."/>
        </authorList>
    </citation>
    <scope>NUCLEOTIDE SEQUENCE [LARGE SCALE GENOMIC DNA]</scope>
    <source>
        <strain evidence="2 5">668</strain>
    </source>
</reference>
<dbReference type="AlphaFoldDB" id="A0A0W7TR19"/>
<keyword evidence="1" id="KW-0812">Transmembrane</keyword>
<evidence type="ECO:0000313" key="3">
    <source>
        <dbReference type="EMBL" id="MST91561.1"/>
    </source>
</evidence>
<sequence length="187" mass="19332">MVLLAFILCGLAAGLACGGSLRAMAQHNIALLWLPVAAYLCKAAGPYAARLFPAFASYAPLAVCLLHYGLLFIFVAANLRRGVWSFVFGAGAGMNFAVIALNGGAMPVSAHVLESAAGTRLAAQLASGEIFAYAPVTDSTRLVFLGDVLALEPFGRLLGFASIGDLVLGVGAAMLCFTMLRPAKHSV</sequence>
<evidence type="ECO:0000256" key="1">
    <source>
        <dbReference type="SAM" id="Phobius"/>
    </source>
</evidence>
<proteinExistence type="predicted"/>
<comment type="caution">
    <text evidence="2">The sequence shown here is derived from an EMBL/GenBank/DDBJ whole genome shotgun (WGS) entry which is preliminary data.</text>
</comment>
<feature type="transmembrane region" description="Helical" evidence="1">
    <location>
        <begin position="55"/>
        <end position="76"/>
    </location>
</feature>
<evidence type="ECO:0000313" key="5">
    <source>
        <dbReference type="Proteomes" id="UP000053433"/>
    </source>
</evidence>
<evidence type="ECO:0000313" key="4">
    <source>
        <dbReference type="EMBL" id="MTS50207.1"/>
    </source>
</evidence>
<dbReference type="EMBL" id="LMUA01000011">
    <property type="protein sequence ID" value="KUE76267.1"/>
    <property type="molecule type" value="Genomic_DNA"/>
</dbReference>
<feature type="transmembrane region" description="Helical" evidence="1">
    <location>
        <begin position="83"/>
        <end position="105"/>
    </location>
</feature>
<gene>
    <name evidence="2" type="ORF">ASJ35_09805</name>
    <name evidence="3" type="ORF">FYJ76_06340</name>
    <name evidence="4" type="ORF">GMD52_01450</name>
</gene>
<dbReference type="Proteomes" id="UP000449193">
    <property type="component" value="Unassembled WGS sequence"/>
</dbReference>
<keyword evidence="1" id="KW-1133">Transmembrane helix</keyword>
<accession>A0A0W7TR19</accession>
<evidence type="ECO:0000313" key="6">
    <source>
        <dbReference type="Proteomes" id="UP000431913"/>
    </source>
</evidence>
<evidence type="ECO:0000313" key="2">
    <source>
        <dbReference type="EMBL" id="KUE76267.1"/>
    </source>
</evidence>